<protein>
    <recommendedName>
        <fullName evidence="4">Helix-turn-helix domain-containing protein</fullName>
    </recommendedName>
</protein>
<keyword evidence="1" id="KW-0812">Transmembrane</keyword>
<accession>A0A1F6CN30</accession>
<reference evidence="2 3" key="1">
    <citation type="journal article" date="2016" name="Nat. Commun.">
        <title>Thousands of microbial genomes shed light on interconnected biogeochemical processes in an aquifer system.</title>
        <authorList>
            <person name="Anantharaman K."/>
            <person name="Brown C.T."/>
            <person name="Hug L.A."/>
            <person name="Sharon I."/>
            <person name="Castelle C.J."/>
            <person name="Probst A.J."/>
            <person name="Thomas B.C."/>
            <person name="Singh A."/>
            <person name="Wilkins M.J."/>
            <person name="Karaoz U."/>
            <person name="Brodie E.L."/>
            <person name="Williams K.H."/>
            <person name="Hubbard S.S."/>
            <person name="Banfield J.F."/>
        </authorList>
    </citation>
    <scope>NUCLEOTIDE SEQUENCE [LARGE SCALE GENOMIC DNA]</scope>
</reference>
<evidence type="ECO:0000313" key="2">
    <source>
        <dbReference type="EMBL" id="OGG50477.1"/>
    </source>
</evidence>
<gene>
    <name evidence="2" type="ORF">A2763_01745</name>
</gene>
<evidence type="ECO:0008006" key="4">
    <source>
        <dbReference type="Google" id="ProtNLM"/>
    </source>
</evidence>
<comment type="caution">
    <text evidence="2">The sequence shown here is derived from an EMBL/GenBank/DDBJ whole genome shotgun (WGS) entry which is preliminary data.</text>
</comment>
<evidence type="ECO:0000313" key="3">
    <source>
        <dbReference type="Proteomes" id="UP000178370"/>
    </source>
</evidence>
<proteinExistence type="predicted"/>
<name>A0A1F6CN30_9BACT</name>
<sequence>MSDEVSIDGKQYISSRRAAEITGYAQDYVGQLARRGHIDAKRVGGLWYISMDSLQQYKEQADAYKPIQPQRGNQQEDPDSLISFDGRDHISAAKASKITGYHQDYVGQLARSGAILSRQVGNRWYVERAGILAHKEEKDRLLAAVQVESVGLPRQSQGSPASAPTAPQATAELYKYTRDERDLLPTLNKRQNLAVEASQGQEPYSYSRTPVPIRVMRTPAISTMHHARHRQQREKKSAIPGKTMFYGTFGVAVATIVIVLSLGFPGIKDAAIYAIGGAGKEGSVSNQALTASAYKAIQRLGDILEVYLTKELIYRRD</sequence>
<keyword evidence="1" id="KW-1133">Transmembrane helix</keyword>
<feature type="transmembrane region" description="Helical" evidence="1">
    <location>
        <begin position="243"/>
        <end position="264"/>
    </location>
</feature>
<evidence type="ECO:0000256" key="1">
    <source>
        <dbReference type="SAM" id="Phobius"/>
    </source>
</evidence>
<dbReference type="AlphaFoldDB" id="A0A1F6CN30"/>
<dbReference type="EMBL" id="MFKV01000014">
    <property type="protein sequence ID" value="OGG50477.1"/>
    <property type="molecule type" value="Genomic_DNA"/>
</dbReference>
<dbReference type="Proteomes" id="UP000178370">
    <property type="component" value="Unassembled WGS sequence"/>
</dbReference>
<keyword evidence="1" id="KW-0472">Membrane</keyword>
<organism evidence="2 3">
    <name type="scientific">Candidatus Kaiserbacteria bacterium RIFCSPHIGHO2_01_FULL_54_36</name>
    <dbReference type="NCBI Taxonomy" id="1798482"/>
    <lineage>
        <taxon>Bacteria</taxon>
        <taxon>Candidatus Kaiseribacteriota</taxon>
    </lineage>
</organism>